<evidence type="ECO:0000256" key="3">
    <source>
        <dbReference type="ARBA" id="ARBA00022692"/>
    </source>
</evidence>
<dbReference type="InterPro" id="IPR050250">
    <property type="entry name" value="Macrolide_Exporter_MacB"/>
</dbReference>
<keyword evidence="10" id="KW-1185">Reference proteome</keyword>
<keyword evidence="5 7" id="KW-0472">Membrane</keyword>
<proteinExistence type="inferred from homology"/>
<evidence type="ECO:0000313" key="9">
    <source>
        <dbReference type="EMBL" id="MFC6152148.1"/>
    </source>
</evidence>
<accession>A0ABW1QUX7</accession>
<evidence type="ECO:0000256" key="5">
    <source>
        <dbReference type="ARBA" id="ARBA00023136"/>
    </source>
</evidence>
<evidence type="ECO:0000256" key="1">
    <source>
        <dbReference type="ARBA" id="ARBA00004651"/>
    </source>
</evidence>
<dbReference type="RefSeq" id="WP_128220204.1">
    <property type="nucleotide sequence ID" value="NZ_CP034929.1"/>
</dbReference>
<feature type="transmembrane region" description="Helical" evidence="7">
    <location>
        <begin position="409"/>
        <end position="434"/>
    </location>
</feature>
<keyword evidence="3 7" id="KW-0812">Transmembrane</keyword>
<reference evidence="10" key="1">
    <citation type="journal article" date="2019" name="Int. J. Syst. Evol. Microbiol.">
        <title>The Global Catalogue of Microorganisms (GCM) 10K type strain sequencing project: providing services to taxonomists for standard genome sequencing and annotation.</title>
        <authorList>
            <consortium name="The Broad Institute Genomics Platform"/>
            <consortium name="The Broad Institute Genome Sequencing Center for Infectious Disease"/>
            <person name="Wu L."/>
            <person name="Ma J."/>
        </authorList>
    </citation>
    <scope>NUCLEOTIDE SEQUENCE [LARGE SCALE GENOMIC DNA]</scope>
    <source>
        <strain evidence="10">DFY28</strain>
    </source>
</reference>
<evidence type="ECO:0000256" key="7">
    <source>
        <dbReference type="SAM" id="Phobius"/>
    </source>
</evidence>
<organism evidence="9 10">
    <name type="scientific">Nocardioides yefusunii</name>
    <dbReference type="NCBI Taxonomy" id="2500546"/>
    <lineage>
        <taxon>Bacteria</taxon>
        <taxon>Bacillati</taxon>
        <taxon>Actinomycetota</taxon>
        <taxon>Actinomycetes</taxon>
        <taxon>Propionibacteriales</taxon>
        <taxon>Nocardioidaceae</taxon>
        <taxon>Nocardioides</taxon>
    </lineage>
</organism>
<dbReference type="Proteomes" id="UP001596098">
    <property type="component" value="Unassembled WGS sequence"/>
</dbReference>
<comment type="subcellular location">
    <subcellularLocation>
        <location evidence="1">Cell membrane</location>
        <topology evidence="1">Multi-pass membrane protein</topology>
    </subcellularLocation>
</comment>
<feature type="transmembrane region" description="Helical" evidence="7">
    <location>
        <begin position="325"/>
        <end position="347"/>
    </location>
</feature>
<sequence length="825" mass="84968">MRTVLLASLRHNRRRYVASAIAVVLGVAFIVATNGLAGALGAGMTKDVAVPYTGADVVVTLEGSGQDRATFLARAAREGAVVTPQITRWITAEHDDEAVDLVVGAVADDASMQWQEIREGRMPQRDGEALIGEKRAVETGLTVGDRITLPQSDDAAPLTVEVVGISGDITMGYTNFFVRAGDAERAGLEPWTMLVGGETAWIDDVDLALSQISAQQQILDDQTSVTQGVDVIAILVSLFAAIALMVAILVITNTFAILFAQRARDFALLRCVGVTAKQLRRSVRVEALVLGVVASVLGVALGVALAFGIAALAGNWVDVLGTASFSTAWLVAATVIGVGVTLAAAWLPTRAVTRISPLAALRPTEGVNAKSRAGVLRLLLGAVVVLAGGAVLAWSVLEADKGSDAVDANVVLLVMLAGGSVAFVGVLLLGPWLVPGLVRLVGRVVTRRGSAGAVTRLATSNTVRNPRRTATTAASLMVGVTLTTAVLAGLNSVRVTLNTEMEGSYPLDVAVLATPGDRDLAGDSGRSLLTALGAQDEIDDAVLVDGALVTLGTTEIRALAVTGQEGPLRNHDDQFNGADVLVDGQAYTSLMDDDVEYEGNGVKATLTGPRGSVDVLVRANDAYGAESAAVRPDVLSTVADLTPTAVFARAADGAAATDVQTAVSRAGVEAGMAVSQSGGHADRSYFDSQFTVIAAAVVGLLSVAVVIALIGIGNTLGLSVLERTRENSLLRAMGYTKAQMRRTLAWEGVLVATVATLLGIVIGLTFAWVGVKVLLGGFPIASEFSVPVIQIVVIVAVALAAGVLASVVPSRKAARISPAAGLTLT</sequence>
<evidence type="ECO:0000259" key="8">
    <source>
        <dbReference type="Pfam" id="PF02687"/>
    </source>
</evidence>
<evidence type="ECO:0000256" key="4">
    <source>
        <dbReference type="ARBA" id="ARBA00022989"/>
    </source>
</evidence>
<feature type="transmembrane region" description="Helical" evidence="7">
    <location>
        <begin position="470"/>
        <end position="490"/>
    </location>
</feature>
<evidence type="ECO:0000313" key="10">
    <source>
        <dbReference type="Proteomes" id="UP001596098"/>
    </source>
</evidence>
<keyword evidence="4 7" id="KW-1133">Transmembrane helix</keyword>
<feature type="domain" description="ABC3 transporter permease C-terminal" evidence="8">
    <location>
        <begin position="238"/>
        <end position="357"/>
    </location>
</feature>
<dbReference type="InterPro" id="IPR003838">
    <property type="entry name" value="ABC3_permease_C"/>
</dbReference>
<feature type="transmembrane region" description="Helical" evidence="7">
    <location>
        <begin position="231"/>
        <end position="260"/>
    </location>
</feature>
<dbReference type="PANTHER" id="PTHR30572:SF4">
    <property type="entry name" value="ABC TRANSPORTER PERMEASE YTRF"/>
    <property type="match status" value="1"/>
</dbReference>
<gene>
    <name evidence="9" type="ORF">ACFPWU_00500</name>
</gene>
<feature type="transmembrane region" description="Helical" evidence="7">
    <location>
        <begin position="788"/>
        <end position="808"/>
    </location>
</feature>
<name>A0ABW1QUX7_9ACTN</name>
<comment type="caution">
    <text evidence="9">The sequence shown here is derived from an EMBL/GenBank/DDBJ whole genome shotgun (WGS) entry which is preliminary data.</text>
</comment>
<evidence type="ECO:0000256" key="6">
    <source>
        <dbReference type="ARBA" id="ARBA00038076"/>
    </source>
</evidence>
<protein>
    <submittedName>
        <fullName evidence="9">ABC transporter permease</fullName>
    </submittedName>
</protein>
<feature type="domain" description="ABC3 transporter permease C-terminal" evidence="8">
    <location>
        <begin position="701"/>
        <end position="818"/>
    </location>
</feature>
<dbReference type="EMBL" id="JBHSQI010000001">
    <property type="protein sequence ID" value="MFC6152148.1"/>
    <property type="molecule type" value="Genomic_DNA"/>
</dbReference>
<dbReference type="Pfam" id="PF02687">
    <property type="entry name" value="FtsX"/>
    <property type="match status" value="2"/>
</dbReference>
<feature type="transmembrane region" description="Helical" evidence="7">
    <location>
        <begin position="378"/>
        <end position="397"/>
    </location>
</feature>
<feature type="transmembrane region" description="Helical" evidence="7">
    <location>
        <begin position="743"/>
        <end position="768"/>
    </location>
</feature>
<feature type="transmembrane region" description="Helical" evidence="7">
    <location>
        <begin position="287"/>
        <end position="313"/>
    </location>
</feature>
<keyword evidence="2" id="KW-1003">Cell membrane</keyword>
<comment type="similarity">
    <text evidence="6">Belongs to the ABC-4 integral membrane protein family.</text>
</comment>
<feature type="transmembrane region" description="Helical" evidence="7">
    <location>
        <begin position="692"/>
        <end position="722"/>
    </location>
</feature>
<dbReference type="PANTHER" id="PTHR30572">
    <property type="entry name" value="MEMBRANE COMPONENT OF TRANSPORTER-RELATED"/>
    <property type="match status" value="1"/>
</dbReference>
<evidence type="ECO:0000256" key="2">
    <source>
        <dbReference type="ARBA" id="ARBA00022475"/>
    </source>
</evidence>